<dbReference type="Pfam" id="PF13231">
    <property type="entry name" value="PMT_2"/>
    <property type="match status" value="1"/>
</dbReference>
<keyword evidence="6 9" id="KW-1133">Transmembrane helix</keyword>
<keyword evidence="7 9" id="KW-0472">Membrane</keyword>
<evidence type="ECO:0000256" key="5">
    <source>
        <dbReference type="ARBA" id="ARBA00022692"/>
    </source>
</evidence>
<accession>A0ABM7ZS94</accession>
<feature type="transmembrane region" description="Helical" evidence="9">
    <location>
        <begin position="195"/>
        <end position="216"/>
    </location>
</feature>
<feature type="region of interest" description="Disordered" evidence="8">
    <location>
        <begin position="479"/>
        <end position="499"/>
    </location>
</feature>
<sequence length="499" mass="52769">MRHGRISICAGPAVLALALGLWGITREHSMWRDEAATWQAAHRSLAEIAHMVGQVDVVHGLYYAVMHGVFALFGDSLITLRLPSVLAAATACGLTALLGARLATAVAGTAAGLALAVVPAVQEHAQEGRSYALVLAFVVLATWLLVAALERPDGRRWAGYAAATLVAAWLNWFSLFALVAHGVTMVCVRPDRTRLVRWVLAASAAVAAALPVILTSRAQSSQVSWIKPLGWSTVLGVLITVAIAALCTRLPQARGVAGTREEAPYARLNLAVVALPLCAVPQVGLALISVVKPLFVTRYVLFAYVGLALLIGVLLATIATRVGPGARVLLPVAVTLALLALLPIELRLRTEESRIDDVLGAAATVGQVRDTADGVLYIPAARRDTALVSPREFAGLRDLALAQGPVASGTLKGIEAEPRDIERAMLGARRIVLVTDPGPERADTVRDLTKQRVLKERFVRCSTSVVRGRQVSLYARGKCHPAGGQDAPRTGSARRAAQG</sequence>
<feature type="transmembrane region" description="Helical" evidence="9">
    <location>
        <begin position="161"/>
        <end position="183"/>
    </location>
</feature>
<dbReference type="EMBL" id="AP026073">
    <property type="protein sequence ID" value="BDM69247.1"/>
    <property type="molecule type" value="Genomic_DNA"/>
</dbReference>
<proteinExistence type="predicted"/>
<evidence type="ECO:0000256" key="3">
    <source>
        <dbReference type="ARBA" id="ARBA00022676"/>
    </source>
</evidence>
<organism evidence="11 12">
    <name type="scientific">Streptomyces nigrescens</name>
    <dbReference type="NCBI Taxonomy" id="1920"/>
    <lineage>
        <taxon>Bacteria</taxon>
        <taxon>Bacillati</taxon>
        <taxon>Actinomycetota</taxon>
        <taxon>Actinomycetes</taxon>
        <taxon>Kitasatosporales</taxon>
        <taxon>Streptomycetaceae</taxon>
        <taxon>Streptomyces</taxon>
    </lineage>
</organism>
<dbReference type="InterPro" id="IPR050297">
    <property type="entry name" value="LipidA_mod_glycosyltrf_83"/>
</dbReference>
<gene>
    <name evidence="11" type="ORF">HEK616_27340</name>
</gene>
<evidence type="ECO:0000256" key="1">
    <source>
        <dbReference type="ARBA" id="ARBA00004651"/>
    </source>
</evidence>
<keyword evidence="12" id="KW-1185">Reference proteome</keyword>
<evidence type="ECO:0000256" key="6">
    <source>
        <dbReference type="ARBA" id="ARBA00022989"/>
    </source>
</evidence>
<evidence type="ECO:0000256" key="7">
    <source>
        <dbReference type="ARBA" id="ARBA00023136"/>
    </source>
</evidence>
<dbReference type="InterPro" id="IPR038731">
    <property type="entry name" value="RgtA/B/C-like"/>
</dbReference>
<evidence type="ECO:0000256" key="4">
    <source>
        <dbReference type="ARBA" id="ARBA00022679"/>
    </source>
</evidence>
<evidence type="ECO:0000259" key="10">
    <source>
        <dbReference type="Pfam" id="PF13231"/>
    </source>
</evidence>
<evidence type="ECO:0000256" key="8">
    <source>
        <dbReference type="SAM" id="MobiDB-lite"/>
    </source>
</evidence>
<keyword evidence="3" id="KW-0328">Glycosyltransferase</keyword>
<protein>
    <submittedName>
        <fullName evidence="11">Membrane protein</fullName>
    </submittedName>
</protein>
<feature type="transmembrane region" description="Helical" evidence="9">
    <location>
        <begin position="228"/>
        <end position="246"/>
    </location>
</feature>
<evidence type="ECO:0000256" key="2">
    <source>
        <dbReference type="ARBA" id="ARBA00022475"/>
    </source>
</evidence>
<keyword evidence="2" id="KW-1003">Cell membrane</keyword>
<comment type="subcellular location">
    <subcellularLocation>
        <location evidence="1">Cell membrane</location>
        <topology evidence="1">Multi-pass membrane protein</topology>
    </subcellularLocation>
</comment>
<evidence type="ECO:0000256" key="9">
    <source>
        <dbReference type="SAM" id="Phobius"/>
    </source>
</evidence>
<keyword evidence="5 9" id="KW-0812">Transmembrane</keyword>
<reference evidence="11" key="1">
    <citation type="submission" date="2022-06" db="EMBL/GenBank/DDBJ databases">
        <title>Complete genome sequence of Streptomyces nigrescens HEK616.</title>
        <authorList>
            <person name="Asamizu S."/>
            <person name="Onaka H."/>
        </authorList>
    </citation>
    <scope>NUCLEOTIDE SEQUENCE</scope>
    <source>
        <strain evidence="11">HEK616</strain>
    </source>
</reference>
<dbReference type="PANTHER" id="PTHR33908:SF3">
    <property type="entry name" value="UNDECAPRENYL PHOSPHATE-ALPHA-4-AMINO-4-DEOXY-L-ARABINOSE ARABINOSYL TRANSFERASE"/>
    <property type="match status" value="1"/>
</dbReference>
<name>A0ABM7ZS94_STRNI</name>
<dbReference type="RefSeq" id="WP_261953173.1">
    <property type="nucleotide sequence ID" value="NZ_AP026073.1"/>
</dbReference>
<keyword evidence="4" id="KW-0808">Transferase</keyword>
<feature type="transmembrane region" description="Helical" evidence="9">
    <location>
        <begin position="60"/>
        <end position="78"/>
    </location>
</feature>
<feature type="transmembrane region" description="Helical" evidence="9">
    <location>
        <begin position="266"/>
        <end position="287"/>
    </location>
</feature>
<evidence type="ECO:0000313" key="12">
    <source>
        <dbReference type="Proteomes" id="UP001059597"/>
    </source>
</evidence>
<feature type="domain" description="Glycosyltransferase RgtA/B/C/D-like" evidence="10">
    <location>
        <begin position="64"/>
        <end position="212"/>
    </location>
</feature>
<evidence type="ECO:0000313" key="11">
    <source>
        <dbReference type="EMBL" id="BDM69247.1"/>
    </source>
</evidence>
<dbReference type="PANTHER" id="PTHR33908">
    <property type="entry name" value="MANNOSYLTRANSFERASE YKCB-RELATED"/>
    <property type="match status" value="1"/>
</dbReference>
<feature type="transmembrane region" description="Helical" evidence="9">
    <location>
        <begin position="85"/>
        <end position="118"/>
    </location>
</feature>
<feature type="transmembrane region" description="Helical" evidence="9">
    <location>
        <begin position="325"/>
        <end position="344"/>
    </location>
</feature>
<dbReference type="Proteomes" id="UP001059597">
    <property type="component" value="Chromosome"/>
</dbReference>
<feature type="transmembrane region" description="Helical" evidence="9">
    <location>
        <begin position="299"/>
        <end position="319"/>
    </location>
</feature>
<feature type="transmembrane region" description="Helical" evidence="9">
    <location>
        <begin position="130"/>
        <end position="149"/>
    </location>
</feature>